<comment type="caution">
    <text evidence="4">The sequence shown here is derived from an EMBL/GenBank/DDBJ whole genome shotgun (WGS) entry which is preliminary data.</text>
</comment>
<sequence>MSSNQIYKKNYELMSKEMAKINRDVLMLREDQAPKVGASLSQSEPRKISMVGIKPHIPDLNVQPISDSTRKKEKERNCKRISESCSDKETVSVGTQLIVIGREIDGIVVFRYELENHKWFKVPSMITPRPCTVLQAM</sequence>
<reference evidence="4 5" key="1">
    <citation type="submission" date="2021-05" db="EMBL/GenBank/DDBJ databases">
        <title>Genome Assembly of Synthetic Allotetraploid Brassica napus Reveals Homoeologous Exchanges between Subgenomes.</title>
        <authorList>
            <person name="Davis J.T."/>
        </authorList>
    </citation>
    <scope>NUCLEOTIDE SEQUENCE [LARGE SCALE GENOMIC DNA]</scope>
    <source>
        <strain evidence="5">cv. Da-Ae</strain>
        <tissue evidence="4">Seedling</tissue>
    </source>
</reference>
<organism evidence="4 5">
    <name type="scientific">Brassica napus</name>
    <name type="common">Rape</name>
    <dbReference type="NCBI Taxonomy" id="3708"/>
    <lineage>
        <taxon>Eukaryota</taxon>
        <taxon>Viridiplantae</taxon>
        <taxon>Streptophyta</taxon>
        <taxon>Embryophyta</taxon>
        <taxon>Tracheophyta</taxon>
        <taxon>Spermatophyta</taxon>
        <taxon>Magnoliopsida</taxon>
        <taxon>eudicotyledons</taxon>
        <taxon>Gunneridae</taxon>
        <taxon>Pentapetalae</taxon>
        <taxon>rosids</taxon>
        <taxon>malvids</taxon>
        <taxon>Brassicales</taxon>
        <taxon>Brassicaceae</taxon>
        <taxon>Brassiceae</taxon>
        <taxon>Brassica</taxon>
    </lineage>
</organism>
<dbReference type="EMBL" id="JAGKQM010000064">
    <property type="protein sequence ID" value="KAH0855528.1"/>
    <property type="molecule type" value="Genomic_DNA"/>
</dbReference>
<accession>A0ABQ7XI53</accession>
<evidence type="ECO:0000313" key="4">
    <source>
        <dbReference type="EMBL" id="KAH0855528.1"/>
    </source>
</evidence>
<name>A0ABQ7XI53_BRANA</name>
<dbReference type="Proteomes" id="UP000824890">
    <property type="component" value="Unassembled WGS sequence"/>
</dbReference>
<evidence type="ECO:0000256" key="2">
    <source>
        <dbReference type="ARBA" id="ARBA00022737"/>
    </source>
</evidence>
<dbReference type="PANTHER" id="PTHR46122:SF20">
    <property type="entry name" value="F-BOX_KELCH-REPEAT PROTEIN"/>
    <property type="match status" value="1"/>
</dbReference>
<protein>
    <submittedName>
        <fullName evidence="4">Uncharacterized protein</fullName>
    </submittedName>
</protein>
<keyword evidence="2" id="KW-0677">Repeat</keyword>
<evidence type="ECO:0000256" key="3">
    <source>
        <dbReference type="SAM" id="MobiDB-lite"/>
    </source>
</evidence>
<dbReference type="PANTHER" id="PTHR46122">
    <property type="entry name" value="GALACTOSE OXIDASE/KELCH REPEAT PROTEIN-RELATED"/>
    <property type="match status" value="1"/>
</dbReference>
<proteinExistence type="predicted"/>
<feature type="region of interest" description="Disordered" evidence="3">
    <location>
        <begin position="61"/>
        <end position="80"/>
    </location>
</feature>
<feature type="non-terminal residue" evidence="4">
    <location>
        <position position="137"/>
    </location>
</feature>
<evidence type="ECO:0000313" key="5">
    <source>
        <dbReference type="Proteomes" id="UP000824890"/>
    </source>
</evidence>
<feature type="compositionally biased region" description="Basic and acidic residues" evidence="3">
    <location>
        <begin position="68"/>
        <end position="80"/>
    </location>
</feature>
<keyword evidence="1" id="KW-0880">Kelch repeat</keyword>
<gene>
    <name evidence="4" type="ORF">HID58_007928</name>
</gene>
<dbReference type="InterPro" id="IPR052439">
    <property type="entry name" value="F-box/Kelch-repeat"/>
</dbReference>
<evidence type="ECO:0000256" key="1">
    <source>
        <dbReference type="ARBA" id="ARBA00022441"/>
    </source>
</evidence>
<keyword evidence="5" id="KW-1185">Reference proteome</keyword>